<sequence length="42" mass="4333">MARMTSTEQPTVTLQPIADEKNLLVQADAEGSCCGGGCCSTD</sequence>
<name>A0A0M2H7E1_9MICO</name>
<keyword evidence="2" id="KW-1185">Reference proteome</keyword>
<dbReference type="AlphaFoldDB" id="A0A0M2H7E1"/>
<reference evidence="1 2" key="1">
    <citation type="submission" date="2015-02" db="EMBL/GenBank/DDBJ databases">
        <title>Draft genome sequences of ten Microbacterium spp. with emphasis on heavy metal contaminated environments.</title>
        <authorList>
            <person name="Corretto E."/>
        </authorList>
    </citation>
    <scope>NUCLEOTIDE SEQUENCE [LARGE SCALE GENOMIC DNA]</scope>
    <source>
        <strain evidence="1 2">DSM 12510</strain>
    </source>
</reference>
<dbReference type="STRING" id="92835.RS81_01818"/>
<dbReference type="PATRIC" id="fig|92835.4.peg.1840"/>
<dbReference type="Proteomes" id="UP000033956">
    <property type="component" value="Unassembled WGS sequence"/>
</dbReference>
<proteinExistence type="predicted"/>
<evidence type="ECO:0000313" key="1">
    <source>
        <dbReference type="EMBL" id="KJL39998.1"/>
    </source>
</evidence>
<organism evidence="1 2">
    <name type="scientific">Microbacterium terrae</name>
    <dbReference type="NCBI Taxonomy" id="69369"/>
    <lineage>
        <taxon>Bacteria</taxon>
        <taxon>Bacillati</taxon>
        <taxon>Actinomycetota</taxon>
        <taxon>Actinomycetes</taxon>
        <taxon>Micrococcales</taxon>
        <taxon>Microbacteriaceae</taxon>
        <taxon>Microbacterium</taxon>
    </lineage>
</organism>
<dbReference type="EMBL" id="JYIZ01000048">
    <property type="protein sequence ID" value="KJL39998.1"/>
    <property type="molecule type" value="Genomic_DNA"/>
</dbReference>
<evidence type="ECO:0000313" key="2">
    <source>
        <dbReference type="Proteomes" id="UP000033956"/>
    </source>
</evidence>
<comment type="caution">
    <text evidence="1">The sequence shown here is derived from an EMBL/GenBank/DDBJ whole genome shotgun (WGS) entry which is preliminary data.</text>
</comment>
<gene>
    <name evidence="1" type="ORF">RS81_01818</name>
</gene>
<protein>
    <submittedName>
        <fullName evidence="1">Uncharacterized protein</fullName>
    </submittedName>
</protein>
<accession>A0A0M2H7E1</accession>